<dbReference type="SUPFAM" id="SSF53901">
    <property type="entry name" value="Thiolase-like"/>
    <property type="match status" value="2"/>
</dbReference>
<protein>
    <submittedName>
        <fullName evidence="2">Acetyl-CoA acetyltransferase</fullName>
    </submittedName>
</protein>
<name>A0A1H3TET8_9MICO</name>
<dbReference type="InterPro" id="IPR002155">
    <property type="entry name" value="Thiolase"/>
</dbReference>
<proteinExistence type="predicted"/>
<dbReference type="STRING" id="381665.SAMN05216554_4159"/>
<dbReference type="Pfam" id="PF22691">
    <property type="entry name" value="Thiolase_C_1"/>
    <property type="match status" value="1"/>
</dbReference>
<dbReference type="Gene3D" id="3.40.47.10">
    <property type="match status" value="1"/>
</dbReference>
<keyword evidence="2" id="KW-0808">Transferase</keyword>
<gene>
    <name evidence="2" type="ORF">SAMN05216554_4159</name>
</gene>
<reference evidence="2 3" key="1">
    <citation type="submission" date="2016-10" db="EMBL/GenBank/DDBJ databases">
        <authorList>
            <person name="de Groot N.N."/>
        </authorList>
    </citation>
    <scope>NUCLEOTIDE SEQUENCE [LARGE SCALE GENOMIC DNA]</scope>
    <source>
        <strain evidence="2 3">CGMCC 4.3491</strain>
    </source>
</reference>
<evidence type="ECO:0000313" key="3">
    <source>
        <dbReference type="Proteomes" id="UP000198891"/>
    </source>
</evidence>
<dbReference type="AlphaFoldDB" id="A0A1H3TET8"/>
<dbReference type="Proteomes" id="UP000198891">
    <property type="component" value="Unassembled WGS sequence"/>
</dbReference>
<dbReference type="RefSeq" id="WP_092557587.1">
    <property type="nucleotide sequence ID" value="NZ_FNPZ01000005.1"/>
</dbReference>
<evidence type="ECO:0000313" key="2">
    <source>
        <dbReference type="EMBL" id="SDZ48782.1"/>
    </source>
</evidence>
<dbReference type="CDD" id="cd00829">
    <property type="entry name" value="SCP-x_thiolase"/>
    <property type="match status" value="1"/>
</dbReference>
<dbReference type="GO" id="GO:0016747">
    <property type="term" value="F:acyltransferase activity, transferring groups other than amino-acyl groups"/>
    <property type="evidence" value="ECO:0007669"/>
    <property type="project" value="InterPro"/>
</dbReference>
<dbReference type="EMBL" id="FNPZ01000005">
    <property type="protein sequence ID" value="SDZ48782.1"/>
    <property type="molecule type" value="Genomic_DNA"/>
</dbReference>
<dbReference type="PANTHER" id="PTHR42870:SF1">
    <property type="entry name" value="NON-SPECIFIC LIPID-TRANSFER PROTEIN-LIKE 2"/>
    <property type="match status" value="1"/>
</dbReference>
<sequence>MGERIVIAGIGHTAFGSLPGRSTVSMTVEATANALADAGVERDVVDALFVKPPTSFSETLYGAKIAEALGLKGLGISGAWDQGGAANISLVNFASYALAAGQCKVAVIGFADNPKTGSRATYARARNAEDNLFGWYSTMAYFALFARRHMLQHGTTPEQLGHVAVTIRGNGARNPAAQLQRPLTLDDYLDGRMVVDPLRRDDCALISDGGAALVLMTEKTAAEVGVERPVPILGFGQGLTSPSRPDLTRTGLAVAAASAFAMAGLRPSDIDVAQFYDCFTPTVITAIEDCGFTAKGTGGRFVEEGRIALTGDLPVNTSGGLLSETGMPGMQLIVEAVRQLRGTANLQISGARKALVTGQGGAMQTHSAMILGQ</sequence>
<dbReference type="InterPro" id="IPR055140">
    <property type="entry name" value="Thiolase_C_2"/>
</dbReference>
<dbReference type="PIRSF" id="PIRSF000429">
    <property type="entry name" value="Ac-CoA_Ac_transf"/>
    <property type="match status" value="1"/>
</dbReference>
<organism evidence="2 3">
    <name type="scientific">Herbiconiux ginsengi</name>
    <dbReference type="NCBI Taxonomy" id="381665"/>
    <lineage>
        <taxon>Bacteria</taxon>
        <taxon>Bacillati</taxon>
        <taxon>Actinomycetota</taxon>
        <taxon>Actinomycetes</taxon>
        <taxon>Micrococcales</taxon>
        <taxon>Microbacteriaceae</taxon>
        <taxon>Herbiconiux</taxon>
    </lineage>
</organism>
<feature type="domain" description="Thiolase C-terminal" evidence="1">
    <location>
        <begin position="243"/>
        <end position="372"/>
    </location>
</feature>
<keyword evidence="3" id="KW-1185">Reference proteome</keyword>
<dbReference type="OrthoDB" id="9785768at2"/>
<dbReference type="PANTHER" id="PTHR42870">
    <property type="entry name" value="ACETYL-COA C-ACETYLTRANSFERASE"/>
    <property type="match status" value="1"/>
</dbReference>
<evidence type="ECO:0000259" key="1">
    <source>
        <dbReference type="Pfam" id="PF22691"/>
    </source>
</evidence>
<accession>A0A1H3TET8</accession>
<dbReference type="InterPro" id="IPR016039">
    <property type="entry name" value="Thiolase-like"/>
</dbReference>